<dbReference type="EMBL" id="JACMYE010000005">
    <property type="protein sequence ID" value="MBC3179000.1"/>
    <property type="molecule type" value="Genomic_DNA"/>
</dbReference>
<dbReference type="KEGG" id="cluj:IAU68_01910"/>
<accession>A0A7H0JZV6</accession>
<protein>
    <submittedName>
        <fullName evidence="3">Uncharacterized protein</fullName>
    </submittedName>
</protein>
<evidence type="ECO:0000313" key="3">
    <source>
        <dbReference type="EMBL" id="QNP90572.1"/>
    </source>
</evidence>
<sequence length="324" mass="33785">MIPAVQDIAEAVDAAPDVPERQRDEVRGLAGDLIKEASCVDGLDVSLFAEAGLQLGCGCERPDTPARTCSADDSAWFDEVGIRSREQRDETRETEFFEQVAQVGQRIGECSSAIEQVVHSAEMAVGAVLEPAQRMFDLAQRCGIKQLIEPAVEVIIEALRCAKQTTTDRNSVIANCLDVVAECAGEASAPQPAPPVEIDRAKVASSSVGTAAAGLNLSVDVGLKLGLDLDVALDCDAVGAEQECPPPAPEPEPAPEPASAPETPTGDGVIAPPPELSQVEEPAPPPKKLQNLDTQAASIGGDDPVAGDGVAGQDPWGIKKTGEW</sequence>
<evidence type="ECO:0000256" key="1">
    <source>
        <dbReference type="SAM" id="MobiDB-lite"/>
    </source>
</evidence>
<reference evidence="4 5" key="1">
    <citation type="submission" date="2020-08" db="EMBL/GenBank/DDBJ databases">
        <title>novel species in genus Corynebacterium.</title>
        <authorList>
            <person name="Zhang G."/>
        </authorList>
    </citation>
    <scope>NUCLEOTIDE SEQUENCE [LARGE SCALE GENOMIC DNA]</scope>
    <source>
        <strain evidence="4 5">zg-917</strain>
        <strain evidence="3">Zg-917</strain>
    </source>
</reference>
<evidence type="ECO:0000313" key="4">
    <source>
        <dbReference type="Proteomes" id="UP000516235"/>
    </source>
</evidence>
<organism evidence="3 4">
    <name type="scientific">Corynebacterium lujinxingii</name>
    <dbReference type="NCBI Taxonomy" id="2763010"/>
    <lineage>
        <taxon>Bacteria</taxon>
        <taxon>Bacillati</taxon>
        <taxon>Actinomycetota</taxon>
        <taxon>Actinomycetes</taxon>
        <taxon>Mycobacteriales</taxon>
        <taxon>Corynebacteriaceae</taxon>
        <taxon>Corynebacterium</taxon>
    </lineage>
</organism>
<feature type="compositionally biased region" description="Pro residues" evidence="1">
    <location>
        <begin position="244"/>
        <end position="258"/>
    </location>
</feature>
<proteinExistence type="predicted"/>
<dbReference type="Proteomes" id="UP000642876">
    <property type="component" value="Unassembled WGS sequence"/>
</dbReference>
<feature type="compositionally biased region" description="Low complexity" evidence="1">
    <location>
        <begin position="300"/>
        <end position="314"/>
    </location>
</feature>
<evidence type="ECO:0000313" key="5">
    <source>
        <dbReference type="Proteomes" id="UP000642876"/>
    </source>
</evidence>
<dbReference type="RefSeq" id="WP_171194305.1">
    <property type="nucleotide sequence ID" value="NZ_CP061032.1"/>
</dbReference>
<gene>
    <name evidence="2" type="ORF">H7348_06715</name>
    <name evidence="3" type="ORF">IAU68_01910</name>
</gene>
<dbReference type="AlphaFoldDB" id="A0A7H0JZV6"/>
<name>A0A7H0JZV6_9CORY</name>
<keyword evidence="5" id="KW-1185">Reference proteome</keyword>
<dbReference type="EMBL" id="CP061032">
    <property type="protein sequence ID" value="QNP90572.1"/>
    <property type="molecule type" value="Genomic_DNA"/>
</dbReference>
<dbReference type="Proteomes" id="UP000516235">
    <property type="component" value="Chromosome"/>
</dbReference>
<evidence type="ECO:0000313" key="2">
    <source>
        <dbReference type="EMBL" id="MBC3179000.1"/>
    </source>
</evidence>
<feature type="region of interest" description="Disordered" evidence="1">
    <location>
        <begin position="240"/>
        <end position="324"/>
    </location>
</feature>